<comment type="cofactor">
    <cofactor evidence="1">
        <name>pyridoxal 5'-phosphate</name>
        <dbReference type="ChEBI" id="CHEBI:597326"/>
    </cofactor>
</comment>
<dbReference type="GO" id="GO:0030170">
    <property type="term" value="F:pyridoxal phosphate binding"/>
    <property type="evidence" value="ECO:0007669"/>
    <property type="project" value="InterPro"/>
</dbReference>
<gene>
    <name evidence="9" type="primary">lysN</name>
    <name evidence="10" type="ORF">EV682_10388</name>
    <name evidence="9" type="ORF">NCTC11159_02497</name>
</gene>
<dbReference type="RefSeq" id="WP_115227632.1">
    <property type="nucleotide sequence ID" value="NZ_CAWOLO010000003.1"/>
</dbReference>
<dbReference type="SUPFAM" id="SSF53383">
    <property type="entry name" value="PLP-dependent transferases"/>
    <property type="match status" value="1"/>
</dbReference>
<evidence type="ECO:0000256" key="5">
    <source>
        <dbReference type="ARBA" id="ARBA00022576"/>
    </source>
</evidence>
<dbReference type="Proteomes" id="UP000295794">
    <property type="component" value="Unassembled WGS sequence"/>
</dbReference>
<evidence type="ECO:0000256" key="7">
    <source>
        <dbReference type="ARBA" id="ARBA00022898"/>
    </source>
</evidence>
<dbReference type="FunFam" id="3.40.640.10:FF:000053">
    <property type="entry name" value="Aminotransferase, class I"/>
    <property type="match status" value="1"/>
</dbReference>
<evidence type="ECO:0000256" key="6">
    <source>
        <dbReference type="ARBA" id="ARBA00022679"/>
    </source>
</evidence>
<feature type="domain" description="Aminotransferase class I/classII large" evidence="8">
    <location>
        <begin position="52"/>
        <end position="368"/>
    </location>
</feature>
<reference evidence="9 11" key="1">
    <citation type="submission" date="2018-06" db="EMBL/GenBank/DDBJ databases">
        <authorList>
            <consortium name="Pathogen Informatics"/>
            <person name="Doyle S."/>
        </authorList>
    </citation>
    <scope>NUCLEOTIDE SEQUENCE [LARGE SCALE GENOMIC DNA]</scope>
    <source>
        <strain evidence="9 11">NCTC11159</strain>
    </source>
</reference>
<keyword evidence="10" id="KW-0238">DNA-binding</keyword>
<evidence type="ECO:0000256" key="1">
    <source>
        <dbReference type="ARBA" id="ARBA00001933"/>
    </source>
</evidence>
<accession>A0A377Q843</accession>
<dbReference type="Pfam" id="PF00155">
    <property type="entry name" value="Aminotran_1_2"/>
    <property type="match status" value="1"/>
</dbReference>
<dbReference type="Proteomes" id="UP000255108">
    <property type="component" value="Unassembled WGS sequence"/>
</dbReference>
<dbReference type="Gene3D" id="3.40.640.10">
    <property type="entry name" value="Type I PLP-dependent aspartate aminotransferase-like (Major domain)"/>
    <property type="match status" value="1"/>
</dbReference>
<comment type="subunit">
    <text evidence="3">Homodimer.</text>
</comment>
<dbReference type="InterPro" id="IPR015424">
    <property type="entry name" value="PyrdxlP-dep_Trfase"/>
</dbReference>
<dbReference type="GO" id="GO:0008483">
    <property type="term" value="F:transaminase activity"/>
    <property type="evidence" value="ECO:0007669"/>
    <property type="project" value="UniProtKB-KW"/>
</dbReference>
<evidence type="ECO:0000256" key="3">
    <source>
        <dbReference type="ARBA" id="ARBA00011738"/>
    </source>
</evidence>
<reference evidence="10 12" key="2">
    <citation type="submission" date="2019-03" db="EMBL/GenBank/DDBJ databases">
        <title>Genomic Encyclopedia of Type Strains, Phase IV (KMG-IV): sequencing the most valuable type-strain genomes for metagenomic binning, comparative biology and taxonomic classification.</title>
        <authorList>
            <person name="Goeker M."/>
        </authorList>
    </citation>
    <scope>NUCLEOTIDE SEQUENCE [LARGE SCALE GENOMIC DNA]</scope>
    <source>
        <strain evidence="10 12">DSM 3764</strain>
    </source>
</reference>
<dbReference type="InterPro" id="IPR015422">
    <property type="entry name" value="PyrdxlP-dep_Trfase_small"/>
</dbReference>
<dbReference type="EMBL" id="SMBT01000003">
    <property type="protein sequence ID" value="TCU88505.1"/>
    <property type="molecule type" value="Genomic_DNA"/>
</dbReference>
<organism evidence="9 11">
    <name type="scientific">Iodobacter fluviatilis</name>
    <dbReference type="NCBI Taxonomy" id="537"/>
    <lineage>
        <taxon>Bacteria</taxon>
        <taxon>Pseudomonadati</taxon>
        <taxon>Pseudomonadota</taxon>
        <taxon>Betaproteobacteria</taxon>
        <taxon>Neisseriales</taxon>
        <taxon>Chitinibacteraceae</taxon>
        <taxon>Iodobacter</taxon>
    </lineage>
</organism>
<evidence type="ECO:0000313" key="11">
    <source>
        <dbReference type="Proteomes" id="UP000255108"/>
    </source>
</evidence>
<protein>
    <recommendedName>
        <fullName evidence="4">Putative 8-amino-7-oxononanoate synthase</fullName>
    </recommendedName>
</protein>
<name>A0A377Q843_9NEIS</name>
<evidence type="ECO:0000256" key="2">
    <source>
        <dbReference type="ARBA" id="ARBA00007441"/>
    </source>
</evidence>
<dbReference type="PANTHER" id="PTHR42790">
    <property type="entry name" value="AMINOTRANSFERASE"/>
    <property type="match status" value="1"/>
</dbReference>
<dbReference type="GO" id="GO:1901605">
    <property type="term" value="P:alpha-amino acid metabolic process"/>
    <property type="evidence" value="ECO:0007669"/>
    <property type="project" value="TreeGrafter"/>
</dbReference>
<dbReference type="InterPro" id="IPR004839">
    <property type="entry name" value="Aminotransferase_I/II_large"/>
</dbReference>
<keyword evidence="6 9" id="KW-0808">Transferase</keyword>
<evidence type="ECO:0000313" key="10">
    <source>
        <dbReference type="EMBL" id="TCU88505.1"/>
    </source>
</evidence>
<dbReference type="InterPro" id="IPR015421">
    <property type="entry name" value="PyrdxlP-dep_Trfase_major"/>
</dbReference>
<dbReference type="GO" id="GO:0003677">
    <property type="term" value="F:DNA binding"/>
    <property type="evidence" value="ECO:0007669"/>
    <property type="project" value="UniProtKB-KW"/>
</dbReference>
<evidence type="ECO:0000259" key="8">
    <source>
        <dbReference type="Pfam" id="PF00155"/>
    </source>
</evidence>
<keyword evidence="7" id="KW-0663">Pyridoxal phosphate</keyword>
<dbReference type="PANTHER" id="PTHR42790:SF19">
    <property type="entry name" value="KYNURENINE_ALPHA-AMINOADIPATE AMINOTRANSFERASE, MITOCHONDRIAL"/>
    <property type="match status" value="1"/>
</dbReference>
<evidence type="ECO:0000313" key="12">
    <source>
        <dbReference type="Proteomes" id="UP000295794"/>
    </source>
</evidence>
<sequence length="377" mass="41065">MFAERIDRLTSSLVRDILAAASRPGVISFAGGLPASEVLFRASPQVLGQLPDDIWQYGQTEGEPALREQVAIRARALGIACKAEQVLIVNGSQQGIDLVSKLMVEEGTRVLTESPTYLAALQVFRLMGAHFVTAAQDEEGLLPQAVAGADARLAYLVPTFQNPTGLCYSQARRKALAGAFDTQSMVVFEDDPYRDLSFDGPAPAPIVSHLKQARWIYQGSFSKTLAPGLRLGYLIVHPDLIQAMTRLKQAADLHSNRLSQAIVTQLLQDGSLDQHVANILPLYREKRDVMQAALLQHLGDKASWALPSGGLFFWLTLKNEQDVMQLMQEALTAGLAIMPGSAFDPVPHPSSTIRLNFSHSSFEQIQQGIALLGSLIK</sequence>
<dbReference type="OrthoDB" id="9804020at2"/>
<dbReference type="Gene3D" id="3.90.1150.10">
    <property type="entry name" value="Aspartate Aminotransferase, domain 1"/>
    <property type="match status" value="1"/>
</dbReference>
<keyword evidence="12" id="KW-1185">Reference proteome</keyword>
<comment type="similarity">
    <text evidence="2">Belongs to the class-I pyridoxal-phosphate-dependent aminotransferase family.</text>
</comment>
<dbReference type="AlphaFoldDB" id="A0A377Q843"/>
<dbReference type="InterPro" id="IPR050859">
    <property type="entry name" value="Class-I_PLP-dep_aminotransf"/>
</dbReference>
<evidence type="ECO:0000313" key="9">
    <source>
        <dbReference type="EMBL" id="STQ91424.1"/>
    </source>
</evidence>
<dbReference type="EMBL" id="UGHR01000001">
    <property type="protein sequence ID" value="STQ91424.1"/>
    <property type="molecule type" value="Genomic_DNA"/>
</dbReference>
<proteinExistence type="inferred from homology"/>
<keyword evidence="5 9" id="KW-0032">Aminotransferase</keyword>
<dbReference type="CDD" id="cd00609">
    <property type="entry name" value="AAT_like"/>
    <property type="match status" value="1"/>
</dbReference>
<evidence type="ECO:0000256" key="4">
    <source>
        <dbReference type="ARBA" id="ARBA00021531"/>
    </source>
</evidence>